<protein>
    <submittedName>
        <fullName evidence="2">Uncharacterized protein</fullName>
    </submittedName>
</protein>
<evidence type="ECO:0000256" key="1">
    <source>
        <dbReference type="SAM" id="MobiDB-lite"/>
    </source>
</evidence>
<dbReference type="AlphaFoldDB" id="A0A0F4IS40"/>
<feature type="region of interest" description="Disordered" evidence="1">
    <location>
        <begin position="1"/>
        <end position="28"/>
    </location>
</feature>
<dbReference type="EMBL" id="JZWV01001225">
    <property type="protein sequence ID" value="KJY24459.1"/>
    <property type="molecule type" value="Genomic_DNA"/>
</dbReference>
<dbReference type="PATRIC" id="fig|68223.7.peg.4172"/>
<evidence type="ECO:0000313" key="3">
    <source>
        <dbReference type="Proteomes" id="UP000033551"/>
    </source>
</evidence>
<name>A0A0F4IS40_9ACTN</name>
<gene>
    <name evidence="2" type="ORF">VR44_35300</name>
</gene>
<accession>A0A0F4IS40</accession>
<sequence>MHAYDPSRAPSHPSSVPPMRPALDRDHAPAASHTPIFDALYSEYLRAFRALPGDRSGEEDLGFTAFSYGSSYGSSYSGSSYSGSSGLSHGSGSYAAGWNGSAWQRADPWQPAYPPAPVVPQPLYAHAGTAVAVSASGAGPGSGYGDGRQHHTGMQHIPAALPPAPRRGY</sequence>
<organism evidence="2 3">
    <name type="scientific">Streptomyces katrae</name>
    <dbReference type="NCBI Taxonomy" id="68223"/>
    <lineage>
        <taxon>Bacteria</taxon>
        <taxon>Bacillati</taxon>
        <taxon>Actinomycetota</taxon>
        <taxon>Actinomycetes</taxon>
        <taxon>Kitasatosporales</taxon>
        <taxon>Streptomycetaceae</taxon>
        <taxon>Streptomyces</taxon>
    </lineage>
</organism>
<evidence type="ECO:0000313" key="2">
    <source>
        <dbReference type="EMBL" id="KJY24459.1"/>
    </source>
</evidence>
<proteinExistence type="predicted"/>
<dbReference type="OrthoDB" id="4350605at2"/>
<dbReference type="Proteomes" id="UP000033551">
    <property type="component" value="Unassembled WGS sequence"/>
</dbReference>
<reference evidence="2 3" key="1">
    <citation type="submission" date="2015-02" db="EMBL/GenBank/DDBJ databases">
        <authorList>
            <person name="Ju K.-S."/>
            <person name="Doroghazi J.R."/>
            <person name="Metcalf W."/>
        </authorList>
    </citation>
    <scope>NUCLEOTIDE SEQUENCE [LARGE SCALE GENOMIC DNA]</scope>
    <source>
        <strain evidence="2 3">NRRL ISP-5550</strain>
    </source>
</reference>
<keyword evidence="3" id="KW-1185">Reference proteome</keyword>
<comment type="caution">
    <text evidence="2">The sequence shown here is derived from an EMBL/GenBank/DDBJ whole genome shotgun (WGS) entry which is preliminary data.</text>
</comment>
<dbReference type="STRING" id="68223.GCA_002028425_01676"/>